<dbReference type="GeneID" id="25259808"/>
<dbReference type="RefSeq" id="XP_013237676.1">
    <property type="nucleotide sequence ID" value="XM_013382222.1"/>
</dbReference>
<dbReference type="HOGENOM" id="CLU_727772_0_0_1"/>
<proteinExistence type="predicted"/>
<reference evidence="1 2" key="1">
    <citation type="submission" date="2014-04" db="EMBL/GenBank/DDBJ databases">
        <title>A new species of microsporidia sheds light on the evolution of extreme parasitism.</title>
        <authorList>
            <person name="Haag K.L."/>
            <person name="James T.Y."/>
            <person name="Larsson R."/>
            <person name="Schaer T.M."/>
            <person name="Refardt D."/>
            <person name="Pombert J.-F."/>
            <person name="Ebert D."/>
        </authorList>
    </citation>
    <scope>NUCLEOTIDE SEQUENCE [LARGE SCALE GENOMIC DNA]</scope>
    <source>
        <strain evidence="1 2">UGP3</strain>
        <tissue evidence="1">Spores</tissue>
    </source>
</reference>
<comment type="caution">
    <text evidence="1">The sequence shown here is derived from an EMBL/GenBank/DDBJ whole genome shotgun (WGS) entry which is preliminary data.</text>
</comment>
<gene>
    <name evidence="1" type="ORF">DI09_3p110</name>
</gene>
<evidence type="ECO:0000313" key="1">
    <source>
        <dbReference type="EMBL" id="KGG51249.1"/>
    </source>
</evidence>
<dbReference type="AlphaFoldDB" id="A0A098VQZ7"/>
<organism evidence="1 2">
    <name type="scientific">Mitosporidium daphniae</name>
    <dbReference type="NCBI Taxonomy" id="1485682"/>
    <lineage>
        <taxon>Eukaryota</taxon>
        <taxon>Fungi</taxon>
        <taxon>Fungi incertae sedis</taxon>
        <taxon>Microsporidia</taxon>
        <taxon>Mitosporidium</taxon>
    </lineage>
</organism>
<sequence>MKSMLLSLLKPASSISPCFSDGEDEDPIRNQETPISLNVSTFEAPEEAISILNSPETPEKHDENVNVTFPQIDKEASSPEEDNELLILRLPDEDEPGLVYNSSKSHEHLESKVVGASFKEGEIAQLDRIFPFPFESTFSEEKYFVYQNGAECILSDAIQNSSRLYSHFICWWSSLEDCKGGVFEEMLKKWSEDFPFLFVQALKASGLLLYSINSVTVSEYEDFIHMIVQDMDSSDCIRIRMGIIKSLPLAEIFLPPNEILNAIIGTGLCVIIFVVESSFSRWESYEQIFFWKLLLSACFKLGSKHSYRILTICHKLLQQSKEICKDTSEFMDGILFLIIDLCKGEQRADILFSTPFIDGDKSLYIASLIEAIMPFTAAEQ</sequence>
<dbReference type="EMBL" id="JMKJ01000333">
    <property type="protein sequence ID" value="KGG51249.1"/>
    <property type="molecule type" value="Genomic_DNA"/>
</dbReference>
<name>A0A098VQZ7_9MICR</name>
<evidence type="ECO:0000313" key="2">
    <source>
        <dbReference type="Proteomes" id="UP000029725"/>
    </source>
</evidence>
<protein>
    <submittedName>
        <fullName evidence="1">Uncharacterized protein</fullName>
    </submittedName>
</protein>
<keyword evidence="2" id="KW-1185">Reference proteome</keyword>
<dbReference type="Proteomes" id="UP000029725">
    <property type="component" value="Unassembled WGS sequence"/>
</dbReference>
<accession>A0A098VQZ7</accession>
<dbReference type="VEuPathDB" id="MicrosporidiaDB:DI09_3p110"/>